<dbReference type="Gene3D" id="3.30.70.330">
    <property type="match status" value="1"/>
</dbReference>
<accession>A0A914VAY1</accession>
<dbReference type="GO" id="GO:0003723">
    <property type="term" value="F:RNA binding"/>
    <property type="evidence" value="ECO:0007669"/>
    <property type="project" value="UniProtKB-UniRule"/>
</dbReference>
<evidence type="ECO:0000313" key="7">
    <source>
        <dbReference type="WBParaSite" id="PSAMB.scaffold1757size28046.g14699.t1"/>
    </source>
</evidence>
<dbReference type="PROSITE" id="PS50102">
    <property type="entry name" value="RRM"/>
    <property type="match status" value="1"/>
</dbReference>
<evidence type="ECO:0000256" key="3">
    <source>
        <dbReference type="PROSITE-ProRule" id="PRU00176"/>
    </source>
</evidence>
<protein>
    <submittedName>
        <fullName evidence="7">RRM domain-containing protein</fullName>
    </submittedName>
</protein>
<sequence>MSVIIRLQRLPLSANASAIRQFFFGLKIPEGSVHIVGGDDGDAFIGFATDEDARQAMRLDGQPLHNSRVKLLLSSRVEMEAVIAKARAGDLRRQASSSSSARDQPSPARPTDSQRSPSPKRPPPAVSGFSSFPSASYKNQYQQQTRERPDISAPDSYYNRPGQSGGGGRIMPQPSNLPAFGGGGRPIDVSRPLDVSGNRPPHLSDNNGSSSRGSGDSWAQRPAPRSDSWVTTPNFGRDTNSHNNNYDSAISNRPLEGGQQRGQWPPAPSLNQPMEQQGGYGRPPQSNKEDQRNGETFFNHHRPMEDAGRFFGAGARGSDDSQRNAFTGPPHRGLADTMGSQQNSAYGRQPDMVGLNTLVHYQFIAQ</sequence>
<proteinExistence type="predicted"/>
<keyword evidence="2 3" id="KW-0694">RNA-binding</keyword>
<dbReference type="SUPFAM" id="SSF54928">
    <property type="entry name" value="RNA-binding domain, RBD"/>
    <property type="match status" value="1"/>
</dbReference>
<feature type="compositionally biased region" description="Polar residues" evidence="4">
    <location>
        <begin position="128"/>
        <end position="144"/>
    </location>
</feature>
<feature type="compositionally biased region" description="Low complexity" evidence="4">
    <location>
        <begin position="204"/>
        <end position="217"/>
    </location>
</feature>
<reference evidence="7" key="1">
    <citation type="submission" date="2022-11" db="UniProtKB">
        <authorList>
            <consortium name="WormBaseParasite"/>
        </authorList>
    </citation>
    <scope>IDENTIFICATION</scope>
</reference>
<dbReference type="AlphaFoldDB" id="A0A914VAY1"/>
<evidence type="ECO:0000256" key="4">
    <source>
        <dbReference type="SAM" id="MobiDB-lite"/>
    </source>
</evidence>
<feature type="compositionally biased region" description="Low complexity" evidence="4">
    <location>
        <begin position="94"/>
        <end position="110"/>
    </location>
</feature>
<evidence type="ECO:0000259" key="5">
    <source>
        <dbReference type="PROSITE" id="PS50102"/>
    </source>
</evidence>
<dbReference type="InterPro" id="IPR000504">
    <property type="entry name" value="RRM_dom"/>
</dbReference>
<dbReference type="InterPro" id="IPR012677">
    <property type="entry name" value="Nucleotide-bd_a/b_plait_sf"/>
</dbReference>
<dbReference type="InterPro" id="IPR035979">
    <property type="entry name" value="RBD_domain_sf"/>
</dbReference>
<keyword evidence="6" id="KW-1185">Reference proteome</keyword>
<evidence type="ECO:0000256" key="1">
    <source>
        <dbReference type="ARBA" id="ARBA00022737"/>
    </source>
</evidence>
<dbReference type="PANTHER" id="PTHR13976">
    <property type="entry name" value="HETEROGENEOUS NUCLEAR RIBONUCLEOPROTEIN-RELATED"/>
    <property type="match status" value="1"/>
</dbReference>
<dbReference type="CDD" id="cd12510">
    <property type="entry name" value="RRM1_RBM12_like"/>
    <property type="match status" value="1"/>
</dbReference>
<evidence type="ECO:0000256" key="2">
    <source>
        <dbReference type="ARBA" id="ARBA00022884"/>
    </source>
</evidence>
<feature type="region of interest" description="Disordered" evidence="4">
    <location>
        <begin position="88"/>
        <end position="347"/>
    </location>
</feature>
<keyword evidence="1" id="KW-0677">Repeat</keyword>
<name>A0A914VAY1_9BILA</name>
<dbReference type="Proteomes" id="UP000887566">
    <property type="component" value="Unplaced"/>
</dbReference>
<feature type="compositionally biased region" description="Polar residues" evidence="4">
    <location>
        <begin position="228"/>
        <end position="251"/>
    </location>
</feature>
<evidence type="ECO:0000313" key="6">
    <source>
        <dbReference type="Proteomes" id="UP000887566"/>
    </source>
</evidence>
<feature type="domain" description="RRM" evidence="5">
    <location>
        <begin position="3"/>
        <end position="76"/>
    </location>
</feature>
<dbReference type="WBParaSite" id="PSAMB.scaffold1757size28046.g14699.t1">
    <property type="protein sequence ID" value="PSAMB.scaffold1757size28046.g14699.t1"/>
    <property type="gene ID" value="PSAMB.scaffold1757size28046.g14699"/>
</dbReference>
<dbReference type="InterPro" id="IPR050666">
    <property type="entry name" value="ESRP"/>
</dbReference>
<organism evidence="6 7">
    <name type="scientific">Plectus sambesii</name>
    <dbReference type="NCBI Taxonomy" id="2011161"/>
    <lineage>
        <taxon>Eukaryota</taxon>
        <taxon>Metazoa</taxon>
        <taxon>Ecdysozoa</taxon>
        <taxon>Nematoda</taxon>
        <taxon>Chromadorea</taxon>
        <taxon>Plectida</taxon>
        <taxon>Plectina</taxon>
        <taxon>Plectoidea</taxon>
        <taxon>Plectidae</taxon>
        <taxon>Plectus</taxon>
    </lineage>
</organism>